<organism evidence="2 3">
    <name type="scientific">Roseibium aquae</name>
    <dbReference type="NCBI Taxonomy" id="1323746"/>
    <lineage>
        <taxon>Bacteria</taxon>
        <taxon>Pseudomonadati</taxon>
        <taxon>Pseudomonadota</taxon>
        <taxon>Alphaproteobacteria</taxon>
        <taxon>Hyphomicrobiales</taxon>
        <taxon>Stappiaceae</taxon>
        <taxon>Roseibium</taxon>
    </lineage>
</organism>
<dbReference type="RefSeq" id="WP_150497183.1">
    <property type="nucleotide sequence ID" value="NZ_BMFA01000009.1"/>
</dbReference>
<protein>
    <submittedName>
        <fullName evidence="2">Uncharacterized protein</fullName>
    </submittedName>
</protein>
<evidence type="ECO:0000313" key="3">
    <source>
        <dbReference type="Proteomes" id="UP000605148"/>
    </source>
</evidence>
<proteinExistence type="predicted"/>
<reference evidence="2" key="1">
    <citation type="journal article" date="2014" name="Int. J. Syst. Evol. Microbiol.">
        <title>Complete genome sequence of Corynebacterium casei LMG S-19264T (=DSM 44701T), isolated from a smear-ripened cheese.</title>
        <authorList>
            <consortium name="US DOE Joint Genome Institute (JGI-PGF)"/>
            <person name="Walter F."/>
            <person name="Albersmeier A."/>
            <person name="Kalinowski J."/>
            <person name="Ruckert C."/>
        </authorList>
    </citation>
    <scope>NUCLEOTIDE SEQUENCE</scope>
    <source>
        <strain evidence="2">CGMCC 1.12426</strain>
    </source>
</reference>
<name>A0A916TLX7_9HYPH</name>
<keyword evidence="3" id="KW-1185">Reference proteome</keyword>
<gene>
    <name evidence="2" type="ORF">GCM10011316_30830</name>
</gene>
<feature type="transmembrane region" description="Helical" evidence="1">
    <location>
        <begin position="113"/>
        <end position="130"/>
    </location>
</feature>
<keyword evidence="1" id="KW-0812">Transmembrane</keyword>
<dbReference type="EMBL" id="BMFA01000009">
    <property type="protein sequence ID" value="GGB56539.1"/>
    <property type="molecule type" value="Genomic_DNA"/>
</dbReference>
<feature type="transmembrane region" description="Helical" evidence="1">
    <location>
        <begin position="88"/>
        <end position="107"/>
    </location>
</feature>
<accession>A0A916TLX7</accession>
<dbReference type="Proteomes" id="UP000605148">
    <property type="component" value="Unassembled WGS sequence"/>
</dbReference>
<reference evidence="2" key="2">
    <citation type="submission" date="2020-09" db="EMBL/GenBank/DDBJ databases">
        <authorList>
            <person name="Sun Q."/>
            <person name="Zhou Y."/>
        </authorList>
    </citation>
    <scope>NUCLEOTIDE SEQUENCE</scope>
    <source>
        <strain evidence="2">CGMCC 1.12426</strain>
    </source>
</reference>
<feature type="transmembrane region" description="Helical" evidence="1">
    <location>
        <begin position="21"/>
        <end position="39"/>
    </location>
</feature>
<dbReference type="InterPro" id="IPR046161">
    <property type="entry name" value="DUF6163"/>
</dbReference>
<evidence type="ECO:0000256" key="1">
    <source>
        <dbReference type="SAM" id="Phobius"/>
    </source>
</evidence>
<comment type="caution">
    <text evidence="2">The sequence shown here is derived from an EMBL/GenBank/DDBJ whole genome shotgun (WGS) entry which is preliminary data.</text>
</comment>
<feature type="transmembrane region" description="Helical" evidence="1">
    <location>
        <begin position="59"/>
        <end position="81"/>
    </location>
</feature>
<keyword evidence="1" id="KW-1133">Transmembrane helix</keyword>
<keyword evidence="1" id="KW-0472">Membrane</keyword>
<dbReference type="OrthoDB" id="7843623at2"/>
<dbReference type="Pfam" id="PF19660">
    <property type="entry name" value="DUF6163"/>
    <property type="match status" value="1"/>
</dbReference>
<dbReference type="AlphaFoldDB" id="A0A916TLX7"/>
<evidence type="ECO:0000313" key="2">
    <source>
        <dbReference type="EMBL" id="GGB56539.1"/>
    </source>
</evidence>
<sequence length="138" mass="16236">MITSFQDLLSARPPWSTVLVWYLRLMALLLLGAGVIHWARIVGVVPWRDVWFWDMPLSWQTATVFFGVLDLVAAIGLWLTVSWGTVMWLVRAFSQILMHTLFWETFGQRPYEIAFYLITIAIFLLLLYLMERENRAIR</sequence>